<evidence type="ECO:0000259" key="7">
    <source>
        <dbReference type="Pfam" id="PF02055"/>
    </source>
</evidence>
<dbReference type="EC" id="3.2.1.45" evidence="3 6"/>
<dbReference type="InterPro" id="IPR017853">
    <property type="entry name" value="GH"/>
</dbReference>
<keyword evidence="6" id="KW-0746">Sphingolipid metabolism</keyword>
<evidence type="ECO:0000256" key="4">
    <source>
        <dbReference type="ARBA" id="ARBA00022729"/>
    </source>
</evidence>
<dbReference type="GO" id="GO:0016020">
    <property type="term" value="C:membrane"/>
    <property type="evidence" value="ECO:0007669"/>
    <property type="project" value="GOC"/>
</dbReference>
<dbReference type="Proteomes" id="UP000410492">
    <property type="component" value="Unassembled WGS sequence"/>
</dbReference>
<comment type="similarity">
    <text evidence="2 6">Belongs to the glycosyl hydrolase 30 family.</text>
</comment>
<dbReference type="PANTHER" id="PTHR11069:SF23">
    <property type="entry name" value="LYSOSOMAL ACID GLUCOSYLCERAMIDASE"/>
    <property type="match status" value="1"/>
</dbReference>
<dbReference type="InterPro" id="IPR001139">
    <property type="entry name" value="Glyco_hydro_30"/>
</dbReference>
<evidence type="ECO:0000256" key="5">
    <source>
        <dbReference type="ARBA" id="ARBA00022801"/>
    </source>
</evidence>
<dbReference type="GO" id="GO:0004348">
    <property type="term" value="F:glucosylceramidase activity"/>
    <property type="evidence" value="ECO:0007669"/>
    <property type="project" value="UniProtKB-EC"/>
</dbReference>
<feature type="non-terminal residue" evidence="8">
    <location>
        <position position="1"/>
    </location>
</feature>
<gene>
    <name evidence="8" type="ORF">CALMAC_LOCUS18633</name>
</gene>
<keyword evidence="9" id="KW-1185">Reference proteome</keyword>
<protein>
    <recommendedName>
        <fullName evidence="3 6">Glucosylceramidase</fullName>
        <ecNumber evidence="3 6">3.2.1.45</ecNumber>
    </recommendedName>
</protein>
<dbReference type="SUPFAM" id="SSF51445">
    <property type="entry name" value="(Trans)glycosidases"/>
    <property type="match status" value="1"/>
</dbReference>
<dbReference type="AlphaFoldDB" id="A0A653DLS9"/>
<keyword evidence="4" id="KW-0732">Signal</keyword>
<dbReference type="EMBL" id="CAACVG010013017">
    <property type="protein sequence ID" value="VEN61153.1"/>
    <property type="molecule type" value="Genomic_DNA"/>
</dbReference>
<accession>A0A653DLS9</accession>
<keyword evidence="5 6" id="KW-0378">Hydrolase</keyword>
<sequence>LFENEAVEKYIDGIAIHWYADRFVSPKKLAQTYEEFPLKFMLASEASLGSIPLLPHVVLGSWSRAERYAFDIMEDLNNYVGGWVDWNMVLDLTGGPTYIWNFLDASIVVNATAGEFYKQPYFYVIGHFSKLVPRSSVRIEVTHSDKDFE</sequence>
<dbReference type="InterPro" id="IPR033453">
    <property type="entry name" value="Glyco_hydro_30_TIM-barrel"/>
</dbReference>
<reference evidence="8 9" key="1">
    <citation type="submission" date="2019-01" db="EMBL/GenBank/DDBJ databases">
        <authorList>
            <person name="Sayadi A."/>
        </authorList>
    </citation>
    <scope>NUCLEOTIDE SEQUENCE [LARGE SCALE GENOMIC DNA]</scope>
</reference>
<evidence type="ECO:0000313" key="9">
    <source>
        <dbReference type="Proteomes" id="UP000410492"/>
    </source>
</evidence>
<organism evidence="8 9">
    <name type="scientific">Callosobruchus maculatus</name>
    <name type="common">Southern cowpea weevil</name>
    <name type="synonym">Pulse bruchid</name>
    <dbReference type="NCBI Taxonomy" id="64391"/>
    <lineage>
        <taxon>Eukaryota</taxon>
        <taxon>Metazoa</taxon>
        <taxon>Ecdysozoa</taxon>
        <taxon>Arthropoda</taxon>
        <taxon>Hexapoda</taxon>
        <taxon>Insecta</taxon>
        <taxon>Pterygota</taxon>
        <taxon>Neoptera</taxon>
        <taxon>Endopterygota</taxon>
        <taxon>Coleoptera</taxon>
        <taxon>Polyphaga</taxon>
        <taxon>Cucujiformia</taxon>
        <taxon>Chrysomeloidea</taxon>
        <taxon>Chrysomelidae</taxon>
        <taxon>Bruchinae</taxon>
        <taxon>Bruchini</taxon>
        <taxon>Callosobruchus</taxon>
    </lineage>
</organism>
<feature type="domain" description="Glycosyl hydrolase family 30 TIM-barrel" evidence="7">
    <location>
        <begin position="6"/>
        <end position="132"/>
    </location>
</feature>
<evidence type="ECO:0000256" key="3">
    <source>
        <dbReference type="ARBA" id="ARBA00012658"/>
    </source>
</evidence>
<keyword evidence="6" id="KW-0443">Lipid metabolism</keyword>
<proteinExistence type="inferred from homology"/>
<evidence type="ECO:0000256" key="6">
    <source>
        <dbReference type="RuleBase" id="RU361188"/>
    </source>
</evidence>
<comment type="catalytic activity">
    <reaction evidence="1">
        <text>a beta-D-glucosyl-(1&lt;-&gt;1')-N-acylsphing-4-enine + H2O = an N-acylsphing-4-enine + D-glucose</text>
        <dbReference type="Rhea" id="RHEA:13269"/>
        <dbReference type="ChEBI" id="CHEBI:4167"/>
        <dbReference type="ChEBI" id="CHEBI:15377"/>
        <dbReference type="ChEBI" id="CHEBI:22801"/>
        <dbReference type="ChEBI" id="CHEBI:52639"/>
        <dbReference type="EC" id="3.2.1.45"/>
    </reaction>
    <physiologicalReaction direction="left-to-right" evidence="1">
        <dbReference type="Rhea" id="RHEA:13270"/>
    </physiologicalReaction>
</comment>
<keyword evidence="6" id="KW-0326">Glycosidase</keyword>
<dbReference type="Pfam" id="PF02055">
    <property type="entry name" value="Glyco_hydro_30"/>
    <property type="match status" value="1"/>
</dbReference>
<evidence type="ECO:0000256" key="2">
    <source>
        <dbReference type="ARBA" id="ARBA00005382"/>
    </source>
</evidence>
<dbReference type="OrthoDB" id="2160638at2759"/>
<name>A0A653DLS9_CALMS</name>
<dbReference type="Gene3D" id="3.20.20.80">
    <property type="entry name" value="Glycosidases"/>
    <property type="match status" value="1"/>
</dbReference>
<dbReference type="PANTHER" id="PTHR11069">
    <property type="entry name" value="GLUCOSYLCERAMIDASE"/>
    <property type="match status" value="1"/>
</dbReference>
<dbReference type="GO" id="GO:0006680">
    <property type="term" value="P:glucosylceramide catabolic process"/>
    <property type="evidence" value="ECO:0007669"/>
    <property type="project" value="TreeGrafter"/>
</dbReference>
<evidence type="ECO:0000256" key="1">
    <source>
        <dbReference type="ARBA" id="ARBA00001013"/>
    </source>
</evidence>
<evidence type="ECO:0000313" key="8">
    <source>
        <dbReference type="EMBL" id="VEN61153.1"/>
    </source>
</evidence>